<dbReference type="NCBIfam" id="NF000932">
    <property type="entry name" value="PRK00092.2-5"/>
    <property type="match status" value="1"/>
</dbReference>
<sequence>MSDLIAKTAIDKRLAQIVEPVAQDLGLELVRLRLMGGQHPTLQIMAQKPDGTMEVDDCARLSTAVSAVLDVEDPITDAYTLEVSSPGIDRPLTRLKDFETWAGHEARIETVEQIDGRKRFKGTLQGTEGDEVLLEIEEKGQPVTIGLKFDWLADAKLVLTDDLIRETLRARQDAGQIDEAQFDAVEEIIEGDEEAPTLDRPPPPLRRRPIDGHHLRQPARIAADRRGRRAGEDDRPRPRRGGDGGVARPRRQVPLRRRDGHPGQHRPQDRPRDLHPRPHRGRGRGRGELPGPGQRRPGARSRETAPPRRDGDRRRRRAPVPPA</sequence>
<feature type="compositionally biased region" description="Basic and acidic residues" evidence="4">
    <location>
        <begin position="256"/>
        <end position="276"/>
    </location>
</feature>
<dbReference type="InterPro" id="IPR028998">
    <property type="entry name" value="RimP_C"/>
</dbReference>
<evidence type="ECO:0000259" key="5">
    <source>
        <dbReference type="Pfam" id="PF02576"/>
    </source>
</evidence>
<dbReference type="SUPFAM" id="SSF75420">
    <property type="entry name" value="YhbC-like, N-terminal domain"/>
    <property type="match status" value="1"/>
</dbReference>
<dbReference type="GO" id="GO:0005829">
    <property type="term" value="C:cytosol"/>
    <property type="evidence" value="ECO:0007669"/>
    <property type="project" value="TreeGrafter"/>
</dbReference>
<comment type="caution">
    <text evidence="7">The sequence shown here is derived from an EMBL/GenBank/DDBJ whole genome shotgun (WGS) entry which is preliminary data.</text>
</comment>
<accession>A0A017HLH3</accession>
<feature type="region of interest" description="Disordered" evidence="4">
    <location>
        <begin position="191"/>
        <end position="323"/>
    </location>
</feature>
<dbReference type="Gene3D" id="3.30.300.70">
    <property type="entry name" value="RimP-like superfamily, N-terminal"/>
    <property type="match status" value="1"/>
</dbReference>
<feature type="compositionally biased region" description="Basic and acidic residues" evidence="4">
    <location>
        <begin position="300"/>
        <end position="313"/>
    </location>
</feature>
<dbReference type="Pfam" id="PF17384">
    <property type="entry name" value="DUF150_C"/>
    <property type="match status" value="1"/>
</dbReference>
<feature type="compositionally biased region" description="Basic and acidic residues" evidence="4">
    <location>
        <begin position="222"/>
        <end position="242"/>
    </location>
</feature>
<dbReference type="HAMAP" id="MF_01077">
    <property type="entry name" value="RimP"/>
    <property type="match status" value="1"/>
</dbReference>
<dbReference type="STRING" id="442562.Rumeso_03069"/>
<dbReference type="EMBL" id="AOSK01000084">
    <property type="protein sequence ID" value="EYD75357.1"/>
    <property type="molecule type" value="Genomic_DNA"/>
</dbReference>
<reference evidence="7 8" key="1">
    <citation type="submission" date="2013-02" db="EMBL/GenBank/DDBJ databases">
        <authorList>
            <person name="Fiebig A."/>
            <person name="Goeker M."/>
            <person name="Klenk H.-P.P."/>
        </authorList>
    </citation>
    <scope>NUCLEOTIDE SEQUENCE [LARGE SCALE GENOMIC DNA]</scope>
    <source>
        <strain evidence="7 8">DSM 19309</strain>
    </source>
</reference>
<dbReference type="SUPFAM" id="SSF74942">
    <property type="entry name" value="YhbC-like, C-terminal domain"/>
    <property type="match status" value="1"/>
</dbReference>
<evidence type="ECO:0000256" key="3">
    <source>
        <dbReference type="HAMAP-Rule" id="MF_01077"/>
    </source>
</evidence>
<dbReference type="Gene3D" id="2.30.30.180">
    <property type="entry name" value="Ribosome maturation factor RimP, C-terminal domain"/>
    <property type="match status" value="1"/>
</dbReference>
<comment type="function">
    <text evidence="3">Required for maturation of 30S ribosomal subunits.</text>
</comment>
<dbReference type="PANTHER" id="PTHR33867">
    <property type="entry name" value="RIBOSOME MATURATION FACTOR RIMP"/>
    <property type="match status" value="1"/>
</dbReference>
<dbReference type="InterPro" id="IPR036847">
    <property type="entry name" value="RimP_C_sf"/>
</dbReference>
<name>A0A017HLH3_9RHOB</name>
<feature type="domain" description="Ribosome maturation factor RimP C-terminal" evidence="6">
    <location>
        <begin position="92"/>
        <end position="160"/>
    </location>
</feature>
<dbReference type="HOGENOM" id="CLU_860208_0_0_5"/>
<keyword evidence="2 3" id="KW-0690">Ribosome biogenesis</keyword>
<dbReference type="PATRIC" id="fig|442562.3.peg.3019"/>
<dbReference type="InterPro" id="IPR003728">
    <property type="entry name" value="Ribosome_maturation_RimP"/>
</dbReference>
<organism evidence="7 8">
    <name type="scientific">Rubellimicrobium mesophilum DSM 19309</name>
    <dbReference type="NCBI Taxonomy" id="442562"/>
    <lineage>
        <taxon>Bacteria</taxon>
        <taxon>Pseudomonadati</taxon>
        <taxon>Pseudomonadota</taxon>
        <taxon>Alphaproteobacteria</taxon>
        <taxon>Rhodobacterales</taxon>
        <taxon>Roseobacteraceae</taxon>
        <taxon>Rubellimicrobium</taxon>
    </lineage>
</organism>
<dbReference type="CDD" id="cd01734">
    <property type="entry name" value="YlxS_C"/>
    <property type="match status" value="1"/>
</dbReference>
<dbReference type="GO" id="GO:0000028">
    <property type="term" value="P:ribosomal small subunit assembly"/>
    <property type="evidence" value="ECO:0007669"/>
    <property type="project" value="TreeGrafter"/>
</dbReference>
<dbReference type="PANTHER" id="PTHR33867:SF1">
    <property type="entry name" value="RIBOSOME MATURATION FACTOR RIMP"/>
    <property type="match status" value="1"/>
</dbReference>
<evidence type="ECO:0000313" key="8">
    <source>
        <dbReference type="Proteomes" id="UP000019666"/>
    </source>
</evidence>
<keyword evidence="1 3" id="KW-0963">Cytoplasm</keyword>
<comment type="similarity">
    <text evidence="3">Belongs to the RimP family.</text>
</comment>
<evidence type="ECO:0000256" key="2">
    <source>
        <dbReference type="ARBA" id="ARBA00022517"/>
    </source>
</evidence>
<feature type="domain" description="Ribosome maturation factor RimP N-terminal" evidence="5">
    <location>
        <begin position="17"/>
        <end position="89"/>
    </location>
</feature>
<proteinExistence type="inferred from homology"/>
<comment type="subcellular location">
    <subcellularLocation>
        <location evidence="3">Cytoplasm</location>
    </subcellularLocation>
</comment>
<dbReference type="GO" id="GO:0006412">
    <property type="term" value="P:translation"/>
    <property type="evidence" value="ECO:0007669"/>
    <property type="project" value="TreeGrafter"/>
</dbReference>
<evidence type="ECO:0000259" key="6">
    <source>
        <dbReference type="Pfam" id="PF17384"/>
    </source>
</evidence>
<evidence type="ECO:0000256" key="1">
    <source>
        <dbReference type="ARBA" id="ARBA00022490"/>
    </source>
</evidence>
<feature type="compositionally biased region" description="Basic residues" evidence="4">
    <location>
        <begin position="314"/>
        <end position="323"/>
    </location>
</feature>
<keyword evidence="8" id="KW-1185">Reference proteome</keyword>
<dbReference type="InterPro" id="IPR028989">
    <property type="entry name" value="RimP_N"/>
</dbReference>
<dbReference type="FunFam" id="3.30.300.70:FF:000001">
    <property type="entry name" value="Ribosome maturation factor RimP"/>
    <property type="match status" value="1"/>
</dbReference>
<dbReference type="Pfam" id="PF02576">
    <property type="entry name" value="RimP_N"/>
    <property type="match status" value="1"/>
</dbReference>
<protein>
    <recommendedName>
        <fullName evidence="3">Ribosome maturation factor RimP</fullName>
    </recommendedName>
</protein>
<gene>
    <name evidence="3" type="primary">rimP</name>
    <name evidence="7" type="ORF">Rumeso_03069</name>
</gene>
<dbReference type="InterPro" id="IPR035956">
    <property type="entry name" value="RimP_N_sf"/>
</dbReference>
<dbReference type="Proteomes" id="UP000019666">
    <property type="component" value="Unassembled WGS sequence"/>
</dbReference>
<evidence type="ECO:0000256" key="4">
    <source>
        <dbReference type="SAM" id="MobiDB-lite"/>
    </source>
</evidence>
<evidence type="ECO:0000313" key="7">
    <source>
        <dbReference type="EMBL" id="EYD75357.1"/>
    </source>
</evidence>
<dbReference type="AlphaFoldDB" id="A0A017HLH3"/>